<dbReference type="CDD" id="cd00207">
    <property type="entry name" value="fer2"/>
    <property type="match status" value="1"/>
</dbReference>
<dbReference type="OrthoDB" id="424634at2759"/>
<evidence type="ECO:0000256" key="1">
    <source>
        <dbReference type="ARBA" id="ARBA00022714"/>
    </source>
</evidence>
<dbReference type="InterPro" id="IPR006058">
    <property type="entry name" value="2Fe2S_fd_BS"/>
</dbReference>
<dbReference type="SUPFAM" id="SSF54292">
    <property type="entry name" value="2Fe-2S ferredoxin-like"/>
    <property type="match status" value="1"/>
</dbReference>
<feature type="chain" id="PRO_5012525538" description="PDZ domain-containing protein" evidence="3">
    <location>
        <begin position="27"/>
        <end position="1139"/>
    </location>
</feature>
<accession>A0A1Q9D0K0</accession>
<gene>
    <name evidence="4" type="ORF">AK812_SmicGene29941</name>
</gene>
<evidence type="ECO:0008006" key="6">
    <source>
        <dbReference type="Google" id="ProtNLM"/>
    </source>
</evidence>
<dbReference type="GO" id="GO:0051537">
    <property type="term" value="F:2 iron, 2 sulfur cluster binding"/>
    <property type="evidence" value="ECO:0007669"/>
    <property type="project" value="UniProtKB-KW"/>
</dbReference>
<feature type="signal peptide" evidence="3">
    <location>
        <begin position="1"/>
        <end position="26"/>
    </location>
</feature>
<keyword evidence="5" id="KW-1185">Reference proteome</keyword>
<keyword evidence="1" id="KW-0479">Metal-binding</keyword>
<dbReference type="InterPro" id="IPR036034">
    <property type="entry name" value="PDZ_sf"/>
</dbReference>
<dbReference type="Gene3D" id="3.10.20.30">
    <property type="match status" value="1"/>
</dbReference>
<evidence type="ECO:0000256" key="3">
    <source>
        <dbReference type="SAM" id="SignalP"/>
    </source>
</evidence>
<keyword evidence="3" id="KW-0732">Signal</keyword>
<proteinExistence type="predicted"/>
<dbReference type="Gene3D" id="2.30.42.10">
    <property type="match status" value="1"/>
</dbReference>
<protein>
    <recommendedName>
        <fullName evidence="6">PDZ domain-containing protein</fullName>
    </recommendedName>
</protein>
<keyword evidence="1" id="KW-0001">2Fe-2S</keyword>
<dbReference type="InterPro" id="IPR012675">
    <property type="entry name" value="Beta-grasp_dom_sf"/>
</dbReference>
<dbReference type="AlphaFoldDB" id="A0A1Q9D0K0"/>
<dbReference type="Proteomes" id="UP000186817">
    <property type="component" value="Unassembled WGS sequence"/>
</dbReference>
<keyword evidence="2" id="KW-0411">Iron-sulfur</keyword>
<comment type="caution">
    <text evidence="4">The sequence shown here is derived from an EMBL/GenBank/DDBJ whole genome shotgun (WGS) entry which is preliminary data.</text>
</comment>
<evidence type="ECO:0000256" key="2">
    <source>
        <dbReference type="ARBA" id="ARBA00023014"/>
    </source>
</evidence>
<dbReference type="SUPFAM" id="SSF50156">
    <property type="entry name" value="PDZ domain-like"/>
    <property type="match status" value="1"/>
</dbReference>
<dbReference type="InterPro" id="IPR036010">
    <property type="entry name" value="2Fe-2S_ferredoxin-like_sf"/>
</dbReference>
<keyword evidence="1" id="KW-0408">Iron</keyword>
<dbReference type="PROSITE" id="PS00197">
    <property type="entry name" value="2FE2S_FER_1"/>
    <property type="match status" value="1"/>
</dbReference>
<sequence>MQALPTRLRPFLLILLLTYAQEDVNTTNETFILPYVESRVEAIPTTVQACGELVFSGAKSFDSRGDPLQFFWGFGPGTPSWFRTPRLSTLLEEATAMSADSVVVSPWVLSEAGARLGEELREGEVRLEVRLIVRNALGNSTEAVVSAGVVGSTAQAEPVIFPVGSNDVQLKHSERLILSVVTSEAPFALACALRDPGKSAGRTNVTWEYSGFGQAFRALEDVATSNPLMRDLSEDPNTVELVPYALQPGSFHLLRAVAAFDTRPTLAPRANVVFRIAVESLPPLEVHIIGPRVASQCGFELDASQVWDPTLPSSNLSDFLFEWRCSSIVQVGELDICANLPGLGAAGPRLMVGPGLLPGVHRFSVFVRRKTGGPSAVARNPVRVENTSFATLSLKFPRYAYTGKLNLTDGIPPVSAVVDASGQAGAACLVPEVHWQWVLVEDRLLPRLDRILPTRAETVGNMLELQSDVGDDGLLLPSVPYYHVLLQSDNQSTLAAAVAGVLDRPPLENVLRNGVVAAIISPKFLAEEPPSFGSIAAGNREPAAPTAQQKNIATTTFLVETSMADERPAELEYQFVAFPLQDLKHLLLFCICADPLPNLQIDWDLLEFSCFGNSLKHAVGRTEDPQHPQYWKELGGQLLRHGPQFQNIADLKQPHIFLSRLAVLFASSRLSCTCRRDFISWTQPECQKVAMTSSPEPLIVEAEQNFTVPYVEAVQGTTTCSRDFIDSANCNSRRLLAMARQCRLSGGFLVLAALLCVSCRFSTTYLTSPSSRTLAGRGPAASHRGARGAPQKVCLHATKAEKAFEEFKEMKQDYDAMLKSPHPRNAKRVGNQVWFDVSLALPLGLALDTSWDKEAVGVSQVAESGTAFAYNQRILAEDSDIQKMWIQPGDRLLMLNGQKVKTQEDVVEIVSKLKEGDKVILKLSREARGPIQVVFPEPAEPVVVRPSAKLQDAARAAGHNVIYACEDGLCGSCWHVSEKTGDIYQLCLESVTATDLPSKAQAGFTEQIGGVVQALAGNNQWEPGASWDNTEPLRLRPCPEIYEKFMNPHMGKWQYDAGKYKVTRDDDDRLIYVENKVQGFLVEEDEDDPMNRWLTADLGENGQIRIRLSKSLGVSIDMESQYKAAGSDEWGEIRTAFKY</sequence>
<dbReference type="InterPro" id="IPR001041">
    <property type="entry name" value="2Fe-2S_ferredoxin-type"/>
</dbReference>
<name>A0A1Q9D0K0_SYMMI</name>
<reference evidence="4 5" key="1">
    <citation type="submission" date="2016-02" db="EMBL/GenBank/DDBJ databases">
        <title>Genome analysis of coral dinoflagellate symbionts highlights evolutionary adaptations to a symbiotic lifestyle.</title>
        <authorList>
            <person name="Aranda M."/>
            <person name="Li Y."/>
            <person name="Liew Y.J."/>
            <person name="Baumgarten S."/>
            <person name="Simakov O."/>
            <person name="Wilson M."/>
            <person name="Piel J."/>
            <person name="Ashoor H."/>
            <person name="Bougouffa S."/>
            <person name="Bajic V.B."/>
            <person name="Ryu T."/>
            <person name="Ravasi T."/>
            <person name="Bayer T."/>
            <person name="Micklem G."/>
            <person name="Kim H."/>
            <person name="Bhak J."/>
            <person name="Lajeunesse T.C."/>
            <person name="Voolstra C.R."/>
        </authorList>
    </citation>
    <scope>NUCLEOTIDE SEQUENCE [LARGE SCALE GENOMIC DNA]</scope>
    <source>
        <strain evidence="4 5">CCMP2467</strain>
    </source>
</reference>
<organism evidence="4 5">
    <name type="scientific">Symbiodinium microadriaticum</name>
    <name type="common">Dinoflagellate</name>
    <name type="synonym">Zooxanthella microadriatica</name>
    <dbReference type="NCBI Taxonomy" id="2951"/>
    <lineage>
        <taxon>Eukaryota</taxon>
        <taxon>Sar</taxon>
        <taxon>Alveolata</taxon>
        <taxon>Dinophyceae</taxon>
        <taxon>Suessiales</taxon>
        <taxon>Symbiodiniaceae</taxon>
        <taxon>Symbiodinium</taxon>
    </lineage>
</organism>
<evidence type="ECO:0000313" key="4">
    <source>
        <dbReference type="EMBL" id="OLP88677.1"/>
    </source>
</evidence>
<dbReference type="EMBL" id="LSRX01000800">
    <property type="protein sequence ID" value="OLP88677.1"/>
    <property type="molecule type" value="Genomic_DNA"/>
</dbReference>
<evidence type="ECO:0000313" key="5">
    <source>
        <dbReference type="Proteomes" id="UP000186817"/>
    </source>
</evidence>